<feature type="signal peptide" evidence="1">
    <location>
        <begin position="1"/>
        <end position="21"/>
    </location>
</feature>
<comment type="caution">
    <text evidence="2">The sequence shown here is derived from an EMBL/GenBank/DDBJ whole genome shotgun (WGS) entry which is preliminary data.</text>
</comment>
<reference evidence="2 3" key="1">
    <citation type="submission" date="2016-07" db="EMBL/GenBank/DDBJ databases">
        <title>Pervasive Adenine N6-methylation of Active Genes in Fungi.</title>
        <authorList>
            <consortium name="DOE Joint Genome Institute"/>
            <person name="Mondo S.J."/>
            <person name="Dannebaum R.O."/>
            <person name="Kuo R.C."/>
            <person name="Labutti K."/>
            <person name="Haridas S."/>
            <person name="Kuo A."/>
            <person name="Salamov A."/>
            <person name="Ahrendt S.R."/>
            <person name="Lipzen A."/>
            <person name="Sullivan W."/>
            <person name="Andreopoulos W.B."/>
            <person name="Clum A."/>
            <person name="Lindquist E."/>
            <person name="Daum C."/>
            <person name="Ramamoorthy G.K."/>
            <person name="Gryganskyi A."/>
            <person name="Culley D."/>
            <person name="Magnuson J.K."/>
            <person name="James T.Y."/>
            <person name="O'Malley M.A."/>
            <person name="Stajich J.E."/>
            <person name="Spatafora J.W."/>
            <person name="Visel A."/>
            <person name="Grigoriev I.V."/>
        </authorList>
    </citation>
    <scope>NUCLEOTIDE SEQUENCE [LARGE SCALE GENOMIC DNA]</scope>
    <source>
        <strain evidence="2 3">12-1054</strain>
    </source>
</reference>
<dbReference type="RefSeq" id="XP_040726095.1">
    <property type="nucleotide sequence ID" value="XM_040866818.1"/>
</dbReference>
<sequence length="182" mass="20328">MFSLTSLLFAFLSIDLLGVFAIEWTFTEHVPLPTTLNISTMGIVRLDSSNHQVFIKADQALVEALYLIDNSVRFLTHNQELPFLWLVVASHHTVPSTFDWIQNGWTTRISIEDDKGKEQDSIQVALVLGWGNQMGGGLPSPASYGKYNGSQVYCKVGPVITKNWDSPNWITPQCGSFLQHTT</sequence>
<proteinExistence type="predicted"/>
<accession>A0A1Y2FIM7</accession>
<protein>
    <submittedName>
        <fullName evidence="2">Uncharacterized protein</fullName>
    </submittedName>
</protein>
<evidence type="ECO:0000256" key="1">
    <source>
        <dbReference type="SAM" id="SignalP"/>
    </source>
</evidence>
<evidence type="ECO:0000313" key="3">
    <source>
        <dbReference type="Proteomes" id="UP000193685"/>
    </source>
</evidence>
<dbReference type="Proteomes" id="UP000193685">
    <property type="component" value="Unassembled WGS sequence"/>
</dbReference>
<feature type="chain" id="PRO_5011011375" evidence="1">
    <location>
        <begin position="22"/>
        <end position="182"/>
    </location>
</feature>
<gene>
    <name evidence="2" type="ORF">BCR37DRAFT_280202</name>
</gene>
<keyword evidence="1" id="KW-0732">Signal</keyword>
<dbReference type="EMBL" id="MCFI01000007">
    <property type="protein sequence ID" value="ORY83800.1"/>
    <property type="molecule type" value="Genomic_DNA"/>
</dbReference>
<dbReference type="GeneID" id="63783417"/>
<name>A0A1Y2FIM7_PROLT</name>
<evidence type="ECO:0000313" key="2">
    <source>
        <dbReference type="EMBL" id="ORY83800.1"/>
    </source>
</evidence>
<dbReference type="AlphaFoldDB" id="A0A1Y2FIM7"/>
<organism evidence="2 3">
    <name type="scientific">Protomyces lactucae-debilis</name>
    <dbReference type="NCBI Taxonomy" id="2754530"/>
    <lineage>
        <taxon>Eukaryota</taxon>
        <taxon>Fungi</taxon>
        <taxon>Dikarya</taxon>
        <taxon>Ascomycota</taxon>
        <taxon>Taphrinomycotina</taxon>
        <taxon>Taphrinomycetes</taxon>
        <taxon>Taphrinales</taxon>
        <taxon>Protomycetaceae</taxon>
        <taxon>Protomyces</taxon>
    </lineage>
</organism>
<keyword evidence="3" id="KW-1185">Reference proteome</keyword>